<feature type="compositionally biased region" description="Polar residues" evidence="1">
    <location>
        <begin position="1"/>
        <end position="18"/>
    </location>
</feature>
<reference evidence="2" key="1">
    <citation type="submission" date="2013-11" db="EMBL/GenBank/DDBJ databases">
        <title>Genome sequence of the fusiform rust pathogen reveals effectors for host alternation and coevolution with pine.</title>
        <authorList>
            <consortium name="DOE Joint Genome Institute"/>
            <person name="Smith K."/>
            <person name="Pendleton A."/>
            <person name="Kubisiak T."/>
            <person name="Anderson C."/>
            <person name="Salamov A."/>
            <person name="Aerts A."/>
            <person name="Riley R."/>
            <person name="Clum A."/>
            <person name="Lindquist E."/>
            <person name="Ence D."/>
            <person name="Campbell M."/>
            <person name="Kronenberg Z."/>
            <person name="Feau N."/>
            <person name="Dhillon B."/>
            <person name="Hamelin R."/>
            <person name="Burleigh J."/>
            <person name="Smith J."/>
            <person name="Yandell M."/>
            <person name="Nelson C."/>
            <person name="Grigoriev I."/>
            <person name="Davis J."/>
        </authorList>
    </citation>
    <scope>NUCLEOTIDE SEQUENCE</scope>
    <source>
        <strain evidence="2">G11</strain>
    </source>
</reference>
<comment type="caution">
    <text evidence="2">The sequence shown here is derived from an EMBL/GenBank/DDBJ whole genome shotgun (WGS) entry which is preliminary data.</text>
</comment>
<organism evidence="2 3">
    <name type="scientific">Cronartium quercuum f. sp. fusiforme G11</name>
    <dbReference type="NCBI Taxonomy" id="708437"/>
    <lineage>
        <taxon>Eukaryota</taxon>
        <taxon>Fungi</taxon>
        <taxon>Dikarya</taxon>
        <taxon>Basidiomycota</taxon>
        <taxon>Pucciniomycotina</taxon>
        <taxon>Pucciniomycetes</taxon>
        <taxon>Pucciniales</taxon>
        <taxon>Coleosporiaceae</taxon>
        <taxon>Cronartium</taxon>
    </lineage>
</organism>
<evidence type="ECO:0000256" key="1">
    <source>
        <dbReference type="SAM" id="MobiDB-lite"/>
    </source>
</evidence>
<dbReference type="OrthoDB" id="10683842at2759"/>
<dbReference type="EMBL" id="MU167369">
    <property type="protein sequence ID" value="KAG0141854.1"/>
    <property type="molecule type" value="Genomic_DNA"/>
</dbReference>
<name>A0A9P6N922_9BASI</name>
<accession>A0A9P6N922</accession>
<sequence length="343" mass="39568">MVSAYTNNMQGPSLSESNADMDRGFPAQATGSRHTGSSMNRLHGPSDEGSGTMQPVPLLIRMDIFYTHHQKVTEPHAIEESQVFMEKFPSPLEMLNRINQKDLFLENAFVGKVLELPKADDRWIFSKEPANGDKSSIFSQSFPPGYPNVPENLKDFIDFKLSQGMKKQITIIDRIITLFLLLWNMQPFVAEILKLDNSHDLQIKSFETLASILQHDHYAKSPQYLPKPQINAYKWYTKYTRGPSENVRKLATFNNEYFRLYHCIYIKQGKTDQKKRVIRDITYAMLDGRQKISASYGHWVLDAIDKVASSHGDLKFHPFTNKKQSRYKTTEFWHDLTTSHSLP</sequence>
<evidence type="ECO:0000313" key="3">
    <source>
        <dbReference type="Proteomes" id="UP000886653"/>
    </source>
</evidence>
<keyword evidence="3" id="KW-1185">Reference proteome</keyword>
<feature type="region of interest" description="Disordered" evidence="1">
    <location>
        <begin position="1"/>
        <end position="52"/>
    </location>
</feature>
<dbReference type="AlphaFoldDB" id="A0A9P6N922"/>
<gene>
    <name evidence="2" type="ORF">CROQUDRAFT_110236</name>
</gene>
<protein>
    <submittedName>
        <fullName evidence="2">Uncharacterized protein</fullName>
    </submittedName>
</protein>
<proteinExistence type="predicted"/>
<dbReference type="Proteomes" id="UP000886653">
    <property type="component" value="Unassembled WGS sequence"/>
</dbReference>
<feature type="compositionally biased region" description="Polar residues" evidence="1">
    <location>
        <begin position="29"/>
        <end position="40"/>
    </location>
</feature>
<evidence type="ECO:0000313" key="2">
    <source>
        <dbReference type="EMBL" id="KAG0141854.1"/>
    </source>
</evidence>